<dbReference type="PATRIC" id="fig|411475.3.peg.300"/>
<dbReference type="Proteomes" id="UP000004459">
    <property type="component" value="Unassembled WGS sequence"/>
</dbReference>
<proteinExistence type="predicted"/>
<dbReference type="HOGENOM" id="CLU_3214684_0_0_9"/>
<protein>
    <submittedName>
        <fullName evidence="1">Uncharacterized protein</fullName>
    </submittedName>
</protein>
<dbReference type="AlphaFoldDB" id="G9YLJ2"/>
<dbReference type="EMBL" id="AGCK01000025">
    <property type="protein sequence ID" value="EHM54761.1"/>
    <property type="molecule type" value="Genomic_DNA"/>
</dbReference>
<accession>G9YLJ2</accession>
<gene>
    <name evidence="1" type="ORF">HMPREF0372_00358</name>
</gene>
<organism evidence="1 2">
    <name type="scientific">Flavonifractor plautii ATCC 29863</name>
    <dbReference type="NCBI Taxonomy" id="411475"/>
    <lineage>
        <taxon>Bacteria</taxon>
        <taxon>Bacillati</taxon>
        <taxon>Bacillota</taxon>
        <taxon>Clostridia</taxon>
        <taxon>Eubacteriales</taxon>
        <taxon>Oscillospiraceae</taxon>
        <taxon>Flavonifractor</taxon>
    </lineage>
</organism>
<comment type="caution">
    <text evidence="1">The sequence shown here is derived from an EMBL/GenBank/DDBJ whole genome shotgun (WGS) entry which is preliminary data.</text>
</comment>
<evidence type="ECO:0000313" key="2">
    <source>
        <dbReference type="Proteomes" id="UP000004459"/>
    </source>
</evidence>
<name>G9YLJ2_FLAPL</name>
<sequence length="44" mass="5422">MWERFLYLYFKVCERSVSHFGTAYLVPFIKEANSSWEIPYMLLR</sequence>
<reference evidence="1 2" key="1">
    <citation type="submission" date="2011-08" db="EMBL/GenBank/DDBJ databases">
        <authorList>
            <person name="Weinstock G."/>
            <person name="Sodergren E."/>
            <person name="Clifton S."/>
            <person name="Fulton L."/>
            <person name="Fulton B."/>
            <person name="Courtney L."/>
            <person name="Fronick C."/>
            <person name="Harrison M."/>
            <person name="Strong C."/>
            <person name="Farmer C."/>
            <person name="Delahaunty K."/>
            <person name="Markovic C."/>
            <person name="Hall O."/>
            <person name="Minx P."/>
            <person name="Tomlinson C."/>
            <person name="Mitreva M."/>
            <person name="Hou S."/>
            <person name="Chen J."/>
            <person name="Wollam A."/>
            <person name="Pepin K.H."/>
            <person name="Johnson M."/>
            <person name="Bhonagiri V."/>
            <person name="Zhang X."/>
            <person name="Suruliraj S."/>
            <person name="Warren W."/>
            <person name="Chinwalla A."/>
            <person name="Mardis E.R."/>
            <person name="Wilson R.K."/>
        </authorList>
    </citation>
    <scope>NUCLEOTIDE SEQUENCE [LARGE SCALE GENOMIC DNA]</scope>
    <source>
        <strain evidence="1 2">ATCC 29863</strain>
    </source>
</reference>
<evidence type="ECO:0000313" key="1">
    <source>
        <dbReference type="EMBL" id="EHM54761.1"/>
    </source>
</evidence>